<organism evidence="1 2">
    <name type="scientific">Aspergillus tamarii</name>
    <dbReference type="NCBI Taxonomy" id="41984"/>
    <lineage>
        <taxon>Eukaryota</taxon>
        <taxon>Fungi</taxon>
        <taxon>Dikarya</taxon>
        <taxon>Ascomycota</taxon>
        <taxon>Pezizomycotina</taxon>
        <taxon>Eurotiomycetes</taxon>
        <taxon>Eurotiomycetidae</taxon>
        <taxon>Eurotiales</taxon>
        <taxon>Aspergillaceae</taxon>
        <taxon>Aspergillus</taxon>
        <taxon>Aspergillus subgen. Circumdati</taxon>
    </lineage>
</organism>
<dbReference type="EMBL" id="ML738762">
    <property type="protein sequence ID" value="KAE8156438.1"/>
    <property type="molecule type" value="Genomic_DNA"/>
</dbReference>
<accession>A0A5N6UD41</accession>
<evidence type="ECO:0000313" key="2">
    <source>
        <dbReference type="Proteomes" id="UP000326950"/>
    </source>
</evidence>
<protein>
    <submittedName>
        <fullName evidence="1">Uncharacterized protein</fullName>
    </submittedName>
</protein>
<proteinExistence type="predicted"/>
<gene>
    <name evidence="1" type="ORF">BDV40DRAFT_78408</name>
</gene>
<name>A0A5N6UD41_ASPTM</name>
<keyword evidence="2" id="KW-1185">Reference proteome</keyword>
<evidence type="ECO:0000313" key="1">
    <source>
        <dbReference type="EMBL" id="KAE8156438.1"/>
    </source>
</evidence>
<reference evidence="1 2" key="1">
    <citation type="submission" date="2019-04" db="EMBL/GenBank/DDBJ databases">
        <title>Friends and foes A comparative genomics study of 23 Aspergillus species from section Flavi.</title>
        <authorList>
            <consortium name="DOE Joint Genome Institute"/>
            <person name="Kjaerbolling I."/>
            <person name="Vesth T."/>
            <person name="Frisvad J.C."/>
            <person name="Nybo J.L."/>
            <person name="Theobald S."/>
            <person name="Kildgaard S."/>
            <person name="Isbrandt T."/>
            <person name="Kuo A."/>
            <person name="Sato A."/>
            <person name="Lyhne E.K."/>
            <person name="Kogle M.E."/>
            <person name="Wiebenga A."/>
            <person name="Kun R.S."/>
            <person name="Lubbers R.J."/>
            <person name="Makela M.R."/>
            <person name="Barry K."/>
            <person name="Chovatia M."/>
            <person name="Clum A."/>
            <person name="Daum C."/>
            <person name="Haridas S."/>
            <person name="He G."/>
            <person name="LaButti K."/>
            <person name="Lipzen A."/>
            <person name="Mondo S."/>
            <person name="Riley R."/>
            <person name="Salamov A."/>
            <person name="Simmons B.A."/>
            <person name="Magnuson J.K."/>
            <person name="Henrissat B."/>
            <person name="Mortensen U.H."/>
            <person name="Larsen T.O."/>
            <person name="Devries R.P."/>
            <person name="Grigoriev I.V."/>
            <person name="Machida M."/>
            <person name="Baker S.E."/>
            <person name="Andersen M.R."/>
        </authorList>
    </citation>
    <scope>NUCLEOTIDE SEQUENCE [LARGE SCALE GENOMIC DNA]</scope>
    <source>
        <strain evidence="1 2">CBS 117626</strain>
    </source>
</reference>
<dbReference type="Proteomes" id="UP000326950">
    <property type="component" value="Unassembled WGS sequence"/>
</dbReference>
<dbReference type="AlphaFoldDB" id="A0A5N6UD41"/>
<sequence length="112" mass="12947">MQITSTPGKEDDLRRKEKVKTKKSMNYIDVNGVRSVPESAAAALTSRTPETQSLIEELALREFIATKFRTSQSRIFDIFYSHLHLDEIGLMMMVTQYMRTLFEIHSKPLFCT</sequence>